<feature type="repeat" description="TPR" evidence="3">
    <location>
        <begin position="163"/>
        <end position="196"/>
    </location>
</feature>
<dbReference type="AlphaFoldDB" id="A0A8S1YC96"/>
<organism evidence="5 6">
    <name type="scientific">Paramecium octaurelia</name>
    <dbReference type="NCBI Taxonomy" id="43137"/>
    <lineage>
        <taxon>Eukaryota</taxon>
        <taxon>Sar</taxon>
        <taxon>Alveolata</taxon>
        <taxon>Ciliophora</taxon>
        <taxon>Intramacronucleata</taxon>
        <taxon>Oligohymenophorea</taxon>
        <taxon>Peniculida</taxon>
        <taxon>Parameciidae</taxon>
        <taxon>Paramecium</taxon>
    </lineage>
</organism>
<evidence type="ECO:0000313" key="6">
    <source>
        <dbReference type="Proteomes" id="UP000683925"/>
    </source>
</evidence>
<gene>
    <name evidence="5" type="ORF">POCTA_138.1.T1560118</name>
</gene>
<dbReference type="PANTHER" id="PTHR44943:SF4">
    <property type="entry name" value="TPR REPEAT-CONTAINING PROTEIN MJ0798"/>
    <property type="match status" value="1"/>
</dbReference>
<accession>A0A8S1YC96</accession>
<evidence type="ECO:0000313" key="5">
    <source>
        <dbReference type="EMBL" id="CAD8212106.1"/>
    </source>
</evidence>
<dbReference type="Proteomes" id="UP000683925">
    <property type="component" value="Unassembled WGS sequence"/>
</dbReference>
<dbReference type="InterPro" id="IPR019734">
    <property type="entry name" value="TPR_rpt"/>
</dbReference>
<keyword evidence="6" id="KW-1185">Reference proteome</keyword>
<feature type="transmembrane region" description="Helical" evidence="4">
    <location>
        <begin position="398"/>
        <end position="417"/>
    </location>
</feature>
<evidence type="ECO:0000256" key="1">
    <source>
        <dbReference type="ARBA" id="ARBA00022737"/>
    </source>
</evidence>
<evidence type="ECO:0000256" key="3">
    <source>
        <dbReference type="PROSITE-ProRule" id="PRU00339"/>
    </source>
</evidence>
<dbReference type="OMA" id="QQVCFNL"/>
<keyword evidence="1" id="KW-0677">Repeat</keyword>
<keyword evidence="4" id="KW-0812">Transmembrane</keyword>
<dbReference type="Pfam" id="PF12895">
    <property type="entry name" value="ANAPC3"/>
    <property type="match status" value="1"/>
</dbReference>
<feature type="repeat" description="TPR" evidence="3">
    <location>
        <begin position="299"/>
        <end position="332"/>
    </location>
</feature>
<comment type="caution">
    <text evidence="5">The sequence shown here is derived from an EMBL/GenBank/DDBJ whole genome shotgun (WGS) entry which is preliminary data.</text>
</comment>
<sequence length="418" mass="49269">MNKADELMIQCWNPDHKGCVQQVCFNLFCQKRRLQCLQCIKNQQHSSHLSDQHQIKDMMDYIQQVQLKCDEIVSMLSSYARLIEDEFTKLKQGILQKYQMPINRLMQLNNSQINIAFDTMLKFQESTKEIKFNIEKQSNEFIKELKKKQTELKLEELNQLYEAEQLYQQGDNLRKSNKCNEALQLLDKSIAINPNNLLALDCKSSCLRKLSQFKEAIIWADKALLLDPKHSHSIYIKARCLYCQQNYAEAIQWTDEGLAIDPEYKNFNDTKVNCLISIEKYNEAMVIIDKVLSIKAEDAKFLKLKGQSLMNLKKYDEALSFCDKALKYDSSDEMIYFIKAECLKNQKKYEQAIVCYNKALQIYPQDQSIINKKGILLNQEKLNVKIFFKKKINESQIIFLRIIFFLFLFQFNLHLILQ</sequence>
<keyword evidence="2 3" id="KW-0802">TPR repeat</keyword>
<dbReference type="InterPro" id="IPR051685">
    <property type="entry name" value="Ycf3/AcsC/BcsC/TPR_MFPF"/>
</dbReference>
<proteinExistence type="predicted"/>
<dbReference type="Pfam" id="PF13432">
    <property type="entry name" value="TPR_16"/>
    <property type="match status" value="1"/>
</dbReference>
<evidence type="ECO:0000256" key="2">
    <source>
        <dbReference type="ARBA" id="ARBA00022803"/>
    </source>
</evidence>
<dbReference type="PROSITE" id="PS50005">
    <property type="entry name" value="TPR"/>
    <property type="match status" value="3"/>
</dbReference>
<reference evidence="5" key="1">
    <citation type="submission" date="2021-01" db="EMBL/GenBank/DDBJ databases">
        <authorList>
            <consortium name="Genoscope - CEA"/>
            <person name="William W."/>
        </authorList>
    </citation>
    <scope>NUCLEOTIDE SEQUENCE</scope>
</reference>
<keyword evidence="4" id="KW-0472">Membrane</keyword>
<dbReference type="OrthoDB" id="1926212at2759"/>
<keyword evidence="4" id="KW-1133">Transmembrane helix</keyword>
<dbReference type="PANTHER" id="PTHR44943">
    <property type="entry name" value="CELLULOSE SYNTHASE OPERON PROTEIN C"/>
    <property type="match status" value="1"/>
</dbReference>
<name>A0A8S1YC96_PAROT</name>
<evidence type="ECO:0000256" key="4">
    <source>
        <dbReference type="SAM" id="Phobius"/>
    </source>
</evidence>
<dbReference type="SMART" id="SM00028">
    <property type="entry name" value="TPR"/>
    <property type="match status" value="5"/>
</dbReference>
<feature type="repeat" description="TPR" evidence="3">
    <location>
        <begin position="333"/>
        <end position="366"/>
    </location>
</feature>
<dbReference type="EMBL" id="CAJJDP010000158">
    <property type="protein sequence ID" value="CAD8212106.1"/>
    <property type="molecule type" value="Genomic_DNA"/>
</dbReference>
<evidence type="ECO:0008006" key="7">
    <source>
        <dbReference type="Google" id="ProtNLM"/>
    </source>
</evidence>
<protein>
    <recommendedName>
        <fullName evidence="7">Tetratricopeptide repeat protein</fullName>
    </recommendedName>
</protein>